<dbReference type="InterPro" id="IPR011990">
    <property type="entry name" value="TPR-like_helical_dom_sf"/>
</dbReference>
<keyword evidence="1" id="KW-0472">Membrane</keyword>
<name>A0ABU8NJ35_9SPHI</name>
<evidence type="ECO:0008006" key="4">
    <source>
        <dbReference type="Google" id="ProtNLM"/>
    </source>
</evidence>
<keyword evidence="1" id="KW-0812">Transmembrane</keyword>
<dbReference type="RefSeq" id="WP_337715710.1">
    <property type="nucleotide sequence ID" value="NZ_JBBEUB010000001.1"/>
</dbReference>
<comment type="caution">
    <text evidence="2">The sequence shown here is derived from an EMBL/GenBank/DDBJ whole genome shotgun (WGS) entry which is preliminary data.</text>
</comment>
<feature type="transmembrane region" description="Helical" evidence="1">
    <location>
        <begin position="25"/>
        <end position="45"/>
    </location>
</feature>
<proteinExistence type="predicted"/>
<dbReference type="Proteomes" id="UP001378956">
    <property type="component" value="Unassembled WGS sequence"/>
</dbReference>
<evidence type="ECO:0000313" key="3">
    <source>
        <dbReference type="Proteomes" id="UP001378956"/>
    </source>
</evidence>
<organism evidence="2 3">
    <name type="scientific">Pedobacter panaciterrae</name>
    <dbReference type="NCBI Taxonomy" id="363849"/>
    <lineage>
        <taxon>Bacteria</taxon>
        <taxon>Pseudomonadati</taxon>
        <taxon>Bacteroidota</taxon>
        <taxon>Sphingobacteriia</taxon>
        <taxon>Sphingobacteriales</taxon>
        <taxon>Sphingobacteriaceae</taxon>
        <taxon>Pedobacter</taxon>
    </lineage>
</organism>
<accession>A0ABU8NJ35</accession>
<sequence length="179" mass="20363">MANIHFSEEGKHAETPLKKANYKSFVIWIGIVVVLGVGLFIWAPWSSGLYNKYEISKQMSVTERGESAGVLNKAAELYNAGDYTAARKIMQREYMSNPQDPLLSYYFSITLIKNSQEHEARTVLKKLYEGESAFKYDAAYYVALSYIKQDNKKEALIWLSKIPQGTPNYQKAKELSGKL</sequence>
<protein>
    <recommendedName>
        <fullName evidence="4">Tetratricopeptide repeat protein</fullName>
    </recommendedName>
</protein>
<dbReference type="EMBL" id="JBBEUB010000001">
    <property type="protein sequence ID" value="MEJ2901868.1"/>
    <property type="molecule type" value="Genomic_DNA"/>
</dbReference>
<evidence type="ECO:0000256" key="1">
    <source>
        <dbReference type="SAM" id="Phobius"/>
    </source>
</evidence>
<dbReference type="Gene3D" id="1.25.40.10">
    <property type="entry name" value="Tetratricopeptide repeat domain"/>
    <property type="match status" value="1"/>
</dbReference>
<dbReference type="SUPFAM" id="SSF48452">
    <property type="entry name" value="TPR-like"/>
    <property type="match status" value="1"/>
</dbReference>
<reference evidence="2 3" key="1">
    <citation type="submission" date="2024-03" db="EMBL/GenBank/DDBJ databases">
        <title>Sequence of Lycoming College Course Isolates.</title>
        <authorList>
            <person name="Plotts O."/>
            <person name="Newman J."/>
        </authorList>
    </citation>
    <scope>NUCLEOTIDE SEQUENCE [LARGE SCALE GENOMIC DNA]</scope>
    <source>
        <strain evidence="2 3">CJB-3</strain>
    </source>
</reference>
<evidence type="ECO:0000313" key="2">
    <source>
        <dbReference type="EMBL" id="MEJ2901868.1"/>
    </source>
</evidence>
<gene>
    <name evidence="2" type="ORF">WAE58_05515</name>
</gene>
<keyword evidence="1" id="KW-1133">Transmembrane helix</keyword>
<keyword evidence="3" id="KW-1185">Reference proteome</keyword>